<evidence type="ECO:0000313" key="5">
    <source>
        <dbReference type="Proteomes" id="UP000059188"/>
    </source>
</evidence>
<dbReference type="Proteomes" id="UP000059188">
    <property type="component" value="Unassembled WGS sequence"/>
</dbReference>
<dbReference type="InterPro" id="IPR003593">
    <property type="entry name" value="AAA+_ATPase"/>
</dbReference>
<keyword evidence="5" id="KW-1185">Reference proteome</keyword>
<dbReference type="CDD" id="cd00009">
    <property type="entry name" value="AAA"/>
    <property type="match status" value="1"/>
</dbReference>
<evidence type="ECO:0000256" key="2">
    <source>
        <dbReference type="SAM" id="MobiDB-lite"/>
    </source>
</evidence>
<feature type="compositionally biased region" description="Low complexity" evidence="2">
    <location>
        <begin position="112"/>
        <end position="125"/>
    </location>
</feature>
<dbReference type="GO" id="GO:0003688">
    <property type="term" value="F:DNA replication origin binding"/>
    <property type="evidence" value="ECO:0007669"/>
    <property type="project" value="TreeGrafter"/>
</dbReference>
<keyword evidence="4" id="KW-0131">Cell cycle</keyword>
<dbReference type="GO" id="GO:0005634">
    <property type="term" value="C:nucleus"/>
    <property type="evidence" value="ECO:0007669"/>
    <property type="project" value="TreeGrafter"/>
</dbReference>
<feature type="region of interest" description="Disordered" evidence="2">
    <location>
        <begin position="514"/>
        <end position="546"/>
    </location>
</feature>
<sequence length="686" mass="71811">MSVNLGKRTRAPRTPRASSPTPQPKASAHKPDSSTASPAHKRIRIGASPVVSGKENQPPSAAKLSESRARARARARKEADIAEDTEDEDNSDAGNTVTLKKSAKRSDKLPSPTKTPTGETKTPNKSPAKKSSDPTSAPRLPSLVSRLQLTPPATPPVTTLSLHARARALLRPGVGEVIGRDKERAVLTDFLSPFVAGKPQGPTDKLAAYISGAPGTGKTALVSEVLRTIAKDKVKGVYVNCTGLKEESSVWARVLEEGGFPSLKGKGSAGSEKKKFETALSSQNIKCVVVLDELDFVLRTPSALSSIFDLAHTIPTCLRIIGISNTLTLGATGSQTVTTTAGNFLTLDISPYVAEDIVKIVQGRLSVLESSLSGDAAAATPRVAGASLVIAPTALTFLSKKLSTQTGDLRAALDAVRRTIELAEREVNPFAPSTPSKAPVASAVLNPAGNPGVATMKHVLDALRGRDGLAGGQAVGAARGLGMQARLVMISILVARRRAAAGLVILPVKSVNNLTRTPSKAPRTPSRTSRASQQTSPSKRPRAGESELYEASALHAAYTAILTSDGTFSPVSRSEFQDLLGVLETGGLVKIIGNVGQATPSRRKVTIVSSEPLVGLAEGIREEDVLRGLGSAGAGTTAGVKEEEAMALWDRELKRSTRDVERVKRAAEREKEAVAADGFADACAND</sequence>
<accession>A0A0B7FT96</accession>
<evidence type="ECO:0000313" key="4">
    <source>
        <dbReference type="EMBL" id="CEL60930.1"/>
    </source>
</evidence>
<dbReference type="OrthoDB" id="1926878at2759"/>
<dbReference type="GO" id="GO:0033314">
    <property type="term" value="P:mitotic DNA replication checkpoint signaling"/>
    <property type="evidence" value="ECO:0007669"/>
    <property type="project" value="TreeGrafter"/>
</dbReference>
<dbReference type="InterPro" id="IPR050311">
    <property type="entry name" value="ORC1/CDC6"/>
</dbReference>
<dbReference type="Gene3D" id="3.40.50.300">
    <property type="entry name" value="P-loop containing nucleotide triphosphate hydrolases"/>
    <property type="match status" value="1"/>
</dbReference>
<feature type="region of interest" description="Disordered" evidence="2">
    <location>
        <begin position="1"/>
        <end position="140"/>
    </location>
</feature>
<dbReference type="Gene3D" id="1.10.8.60">
    <property type="match status" value="1"/>
</dbReference>
<dbReference type="Pfam" id="PF13191">
    <property type="entry name" value="AAA_16"/>
    <property type="match status" value="1"/>
</dbReference>
<dbReference type="GO" id="GO:0006270">
    <property type="term" value="P:DNA replication initiation"/>
    <property type="evidence" value="ECO:0007669"/>
    <property type="project" value="TreeGrafter"/>
</dbReference>
<reference evidence="4 5" key="1">
    <citation type="submission" date="2014-11" db="EMBL/GenBank/DDBJ databases">
        <authorList>
            <person name="Wibberg Daniel"/>
        </authorList>
    </citation>
    <scope>NUCLEOTIDE SEQUENCE [LARGE SCALE GENOMIC DNA]</scope>
    <source>
        <strain evidence="4">Rhizoctonia solani AG1-IB 7/3/14</strain>
    </source>
</reference>
<dbReference type="AlphaFoldDB" id="A0A0B7FT96"/>
<dbReference type="InterPro" id="IPR041664">
    <property type="entry name" value="AAA_16"/>
</dbReference>
<dbReference type="InterPro" id="IPR054425">
    <property type="entry name" value="Cdc6_ORC1-like_ATPase_lid"/>
</dbReference>
<dbReference type="GO" id="GO:0051301">
    <property type="term" value="P:cell division"/>
    <property type="evidence" value="ECO:0007669"/>
    <property type="project" value="UniProtKB-KW"/>
</dbReference>
<dbReference type="EMBL" id="LN679104">
    <property type="protein sequence ID" value="CEL60930.1"/>
    <property type="molecule type" value="Genomic_DNA"/>
</dbReference>
<name>A0A0B7FT96_THACB</name>
<proteinExistence type="predicted"/>
<dbReference type="Pfam" id="PF22606">
    <property type="entry name" value="Cdc6-ORC-like_ATPase_lid"/>
    <property type="match status" value="1"/>
</dbReference>
<dbReference type="STRING" id="1108050.A0A0B7FT96"/>
<feature type="compositionally biased region" description="Polar residues" evidence="2">
    <location>
        <begin position="525"/>
        <end position="538"/>
    </location>
</feature>
<evidence type="ECO:0000256" key="1">
    <source>
        <dbReference type="ARBA" id="ARBA00022705"/>
    </source>
</evidence>
<dbReference type="SMART" id="SM00382">
    <property type="entry name" value="AAA"/>
    <property type="match status" value="1"/>
</dbReference>
<keyword evidence="1" id="KW-0235">DNA replication</keyword>
<dbReference type="InterPro" id="IPR027417">
    <property type="entry name" value="P-loop_NTPase"/>
</dbReference>
<dbReference type="PANTHER" id="PTHR10763:SF26">
    <property type="entry name" value="CELL DIVISION CONTROL PROTEIN 6 HOMOLOG"/>
    <property type="match status" value="1"/>
</dbReference>
<protein>
    <submittedName>
        <fullName evidence="4">Cell division control protein 18</fullName>
    </submittedName>
</protein>
<feature type="compositionally biased region" description="Acidic residues" evidence="2">
    <location>
        <begin position="81"/>
        <end position="91"/>
    </location>
</feature>
<evidence type="ECO:0000259" key="3">
    <source>
        <dbReference type="SMART" id="SM00382"/>
    </source>
</evidence>
<feature type="domain" description="AAA+ ATPase" evidence="3">
    <location>
        <begin position="204"/>
        <end position="364"/>
    </location>
</feature>
<gene>
    <name evidence="4" type="ORF">RSOLAG1IB_04169</name>
</gene>
<dbReference type="SUPFAM" id="SSF52540">
    <property type="entry name" value="P-loop containing nucleoside triphosphate hydrolases"/>
    <property type="match status" value="1"/>
</dbReference>
<dbReference type="PANTHER" id="PTHR10763">
    <property type="entry name" value="CELL DIVISION CONTROL PROTEIN 6-RELATED"/>
    <property type="match status" value="1"/>
</dbReference>
<keyword evidence="4" id="KW-0132">Cell division</keyword>
<organism evidence="4 5">
    <name type="scientific">Thanatephorus cucumeris (strain AG1-IB / isolate 7/3/14)</name>
    <name type="common">Lettuce bottom rot fungus</name>
    <name type="synonym">Rhizoctonia solani</name>
    <dbReference type="NCBI Taxonomy" id="1108050"/>
    <lineage>
        <taxon>Eukaryota</taxon>
        <taxon>Fungi</taxon>
        <taxon>Dikarya</taxon>
        <taxon>Basidiomycota</taxon>
        <taxon>Agaricomycotina</taxon>
        <taxon>Agaricomycetes</taxon>
        <taxon>Cantharellales</taxon>
        <taxon>Ceratobasidiaceae</taxon>
        <taxon>Rhizoctonia</taxon>
        <taxon>Rhizoctonia solani AG-1</taxon>
    </lineage>
</organism>